<gene>
    <name evidence="1" type="ORF">EYC98_11865</name>
</gene>
<dbReference type="RefSeq" id="WP_279245556.1">
    <property type="nucleotide sequence ID" value="NZ_SHNN01000002.1"/>
</dbReference>
<sequence length="108" mass="12436">MLAKQHIQKWAEEGFLFIRSVDGHVRRVGFESIDHSKHMATQTGYQAFIQRRDGKNFGIVFTNSVTVDCRFNAPTAFIPNGDPEQAWWVFPPTHQDDGRRIVAFSKSR</sequence>
<keyword evidence="2" id="KW-1185">Reference proteome</keyword>
<evidence type="ECO:0000313" key="1">
    <source>
        <dbReference type="EMBL" id="MCX2981558.1"/>
    </source>
</evidence>
<comment type="caution">
    <text evidence="1">The sequence shown here is derived from an EMBL/GenBank/DDBJ whole genome shotgun (WGS) entry which is preliminary data.</text>
</comment>
<evidence type="ECO:0000313" key="2">
    <source>
        <dbReference type="Proteomes" id="UP001143362"/>
    </source>
</evidence>
<proteinExistence type="predicted"/>
<reference evidence="1" key="1">
    <citation type="submission" date="2019-02" db="EMBL/GenBank/DDBJ databases">
        <authorList>
            <person name="Li S.-H."/>
        </authorList>
    </citation>
    <scope>NUCLEOTIDE SEQUENCE</scope>
    <source>
        <strain evidence="1">IMCC14734</strain>
    </source>
</reference>
<dbReference type="EMBL" id="SHNN01000002">
    <property type="protein sequence ID" value="MCX2981558.1"/>
    <property type="molecule type" value="Genomic_DNA"/>
</dbReference>
<name>A0ABT3TGZ7_9GAMM</name>
<organism evidence="1 2">
    <name type="scientific">Candidatus Litorirhabdus singularis</name>
    <dbReference type="NCBI Taxonomy" id="2518993"/>
    <lineage>
        <taxon>Bacteria</taxon>
        <taxon>Pseudomonadati</taxon>
        <taxon>Pseudomonadota</taxon>
        <taxon>Gammaproteobacteria</taxon>
        <taxon>Cellvibrionales</taxon>
        <taxon>Halieaceae</taxon>
        <taxon>Candidatus Litorirhabdus</taxon>
    </lineage>
</organism>
<dbReference type="Proteomes" id="UP001143362">
    <property type="component" value="Unassembled WGS sequence"/>
</dbReference>
<protein>
    <submittedName>
        <fullName evidence="1">Uncharacterized protein</fullName>
    </submittedName>
</protein>
<accession>A0ABT3TGZ7</accession>